<evidence type="ECO:0000256" key="7">
    <source>
        <dbReference type="ARBA" id="ARBA00040730"/>
    </source>
</evidence>
<evidence type="ECO:0000256" key="1">
    <source>
        <dbReference type="ARBA" id="ARBA00022603"/>
    </source>
</evidence>
<keyword evidence="1" id="KW-0489">Methyltransferase</keyword>
<keyword evidence="9" id="KW-0471">Melatonin biosynthesis</keyword>
<proteinExistence type="predicted"/>
<keyword evidence="12" id="KW-1185">Reference proteome</keyword>
<dbReference type="Gene3D" id="3.40.50.150">
    <property type="entry name" value="Vaccinia Virus protein VP39"/>
    <property type="match status" value="1"/>
</dbReference>
<organism evidence="12 13">
    <name type="scientific">Dipodomys ordii</name>
    <name type="common">Ord's kangaroo rat</name>
    <dbReference type="NCBI Taxonomy" id="10020"/>
    <lineage>
        <taxon>Eukaryota</taxon>
        <taxon>Metazoa</taxon>
        <taxon>Chordata</taxon>
        <taxon>Craniata</taxon>
        <taxon>Vertebrata</taxon>
        <taxon>Euteleostomi</taxon>
        <taxon>Mammalia</taxon>
        <taxon>Eutheria</taxon>
        <taxon>Euarchontoglires</taxon>
        <taxon>Glires</taxon>
        <taxon>Rodentia</taxon>
        <taxon>Castorimorpha</taxon>
        <taxon>Heteromyidae</taxon>
        <taxon>Dipodomyinae</taxon>
        <taxon>Dipodomys</taxon>
    </lineage>
</organism>
<keyword evidence="2" id="KW-0808">Transferase</keyword>
<dbReference type="Gene3D" id="1.10.10.10">
    <property type="entry name" value="Winged helix-like DNA-binding domain superfamily/Winged helix DNA-binding domain"/>
    <property type="match status" value="1"/>
</dbReference>
<dbReference type="GO" id="GO:0046983">
    <property type="term" value="F:protein dimerization activity"/>
    <property type="evidence" value="ECO:0007669"/>
    <property type="project" value="InterPro"/>
</dbReference>
<evidence type="ECO:0000256" key="8">
    <source>
        <dbReference type="ARBA" id="ARBA00043054"/>
    </source>
</evidence>
<dbReference type="InParanoid" id="A0A1S3GQA9"/>
<dbReference type="OrthoDB" id="1606438at2759"/>
<evidence type="ECO:0000256" key="9">
    <source>
        <dbReference type="ARBA" id="ARBA00043260"/>
    </source>
</evidence>
<dbReference type="GO" id="GO:0017096">
    <property type="term" value="F:acetylserotonin O-methyltransferase activity"/>
    <property type="evidence" value="ECO:0007669"/>
    <property type="project" value="UniProtKB-EC"/>
</dbReference>
<dbReference type="KEGG" id="dord:106000184"/>
<dbReference type="InterPro" id="IPR001077">
    <property type="entry name" value="COMT_C"/>
</dbReference>
<feature type="domain" description="O-methyltransferase C-terminal" evidence="10">
    <location>
        <begin position="113"/>
        <end position="184"/>
    </location>
</feature>
<dbReference type="EC" id="2.1.1.4" evidence="6"/>
<dbReference type="InterPro" id="IPR036390">
    <property type="entry name" value="WH_DNA-bd_sf"/>
</dbReference>
<dbReference type="GO" id="GO:0030187">
    <property type="term" value="P:melatonin biosynthetic process"/>
    <property type="evidence" value="ECO:0007669"/>
    <property type="project" value="UniProtKB-KW"/>
</dbReference>
<evidence type="ECO:0000256" key="2">
    <source>
        <dbReference type="ARBA" id="ARBA00022679"/>
    </source>
</evidence>
<evidence type="ECO:0000256" key="4">
    <source>
        <dbReference type="ARBA" id="ARBA00037645"/>
    </source>
</evidence>
<dbReference type="GO" id="GO:0032259">
    <property type="term" value="P:methylation"/>
    <property type="evidence" value="ECO:0007669"/>
    <property type="project" value="UniProtKB-KW"/>
</dbReference>
<dbReference type="InterPro" id="IPR016461">
    <property type="entry name" value="COMT-like"/>
</dbReference>
<dbReference type="Pfam" id="PF08100">
    <property type="entry name" value="Dimerisation"/>
    <property type="match status" value="1"/>
</dbReference>
<gene>
    <name evidence="13" type="primary">Asmt</name>
</gene>
<dbReference type="PANTHER" id="PTHR43712:SF2">
    <property type="entry name" value="O-METHYLTRANSFERASE CICE"/>
    <property type="match status" value="1"/>
</dbReference>
<evidence type="ECO:0000259" key="10">
    <source>
        <dbReference type="Pfam" id="PF00891"/>
    </source>
</evidence>
<dbReference type="Proteomes" id="UP000081671">
    <property type="component" value="Unplaced"/>
</dbReference>
<comment type="function">
    <text evidence="4">Catalyzes the transfer of a methyl group onto N-acetylserotonin, producing melatonin (N-acetyl-5-methoxytryptamine).</text>
</comment>
<evidence type="ECO:0000256" key="5">
    <source>
        <dbReference type="ARBA" id="ARBA00037926"/>
    </source>
</evidence>
<dbReference type="SUPFAM" id="SSF46785">
    <property type="entry name" value="Winged helix' DNA-binding domain"/>
    <property type="match status" value="1"/>
</dbReference>
<dbReference type="InterPro" id="IPR036388">
    <property type="entry name" value="WH-like_DNA-bd_sf"/>
</dbReference>
<evidence type="ECO:0000313" key="12">
    <source>
        <dbReference type="Proteomes" id="UP000081671"/>
    </source>
</evidence>
<dbReference type="InterPro" id="IPR029063">
    <property type="entry name" value="SAM-dependent_MTases_sf"/>
</dbReference>
<feature type="domain" description="O-methyltransferase dimerisation" evidence="11">
    <location>
        <begin position="15"/>
        <end position="92"/>
    </location>
</feature>
<dbReference type="InterPro" id="IPR012967">
    <property type="entry name" value="COMT_dimerisation"/>
</dbReference>
<evidence type="ECO:0000256" key="3">
    <source>
        <dbReference type="ARBA" id="ARBA00022691"/>
    </source>
</evidence>
<dbReference type="PROSITE" id="PS51683">
    <property type="entry name" value="SAM_OMT_II"/>
    <property type="match status" value="1"/>
</dbReference>
<dbReference type="FunFam" id="1.10.10.10:FF:000358">
    <property type="entry name" value="Acetylserotonin O-methyltransferase"/>
    <property type="match status" value="1"/>
</dbReference>
<reference evidence="13" key="1">
    <citation type="submission" date="2025-08" db="UniProtKB">
        <authorList>
            <consortium name="RefSeq"/>
        </authorList>
    </citation>
    <scope>IDENTIFICATION</scope>
    <source>
        <tissue evidence="13">Kidney</tissue>
    </source>
</reference>
<keyword evidence="3" id="KW-0949">S-adenosyl-L-methionine</keyword>
<evidence type="ECO:0000313" key="13">
    <source>
        <dbReference type="RefSeq" id="XP_012890870.1"/>
    </source>
</evidence>
<dbReference type="AlphaFoldDB" id="A0A1S3GQA9"/>
<comment type="pathway">
    <text evidence="5">Aromatic compound metabolism; melatonin biosynthesis; melatonin from serotonin: step 1/2.</text>
</comment>
<dbReference type="PANTHER" id="PTHR43712">
    <property type="entry name" value="PUTATIVE (AFU_ORTHOLOGUE AFUA_4G14580)-RELATED"/>
    <property type="match status" value="1"/>
</dbReference>
<dbReference type="RefSeq" id="XP_012890870.1">
    <property type="nucleotide sequence ID" value="XM_013035416.1"/>
</dbReference>
<protein>
    <recommendedName>
        <fullName evidence="7">Acetylserotonin O-methyltransferase</fullName>
        <ecNumber evidence="6">2.1.1.4</ecNumber>
    </recommendedName>
    <alternativeName>
        <fullName evidence="8">Hydroxyindole O-methyltransferase</fullName>
    </alternativeName>
</protein>
<accession>A0A1S3GQA9</accession>
<evidence type="ECO:0000256" key="6">
    <source>
        <dbReference type="ARBA" id="ARBA00039116"/>
    </source>
</evidence>
<name>A0A1S3GQA9_DIPOR</name>
<evidence type="ECO:0000259" key="11">
    <source>
        <dbReference type="Pfam" id="PF08100"/>
    </source>
</evidence>
<dbReference type="CTD" id="438"/>
<dbReference type="GeneID" id="106000184"/>
<sequence length="236" mass="25784">MDGPEEDGGIELLCSYAHGFMVSQVLFTSCQLGVFDTLAQAPLHAATLAARLGCSLTGTRRLLDACEALRLLSRDASGRYANTDMAATYLTSDGPKSQRDMMLYLAQTPYQLWAHLGHAVREGRNQYLRAFGTPSDDLFAAIYRADEERVAFHRAMEATWRLEGHRVLTAFDLSAFHIICDVGGEYPGCWVLSPPGLPVGVSYSIWAWLKLLHVPVGVFWVGPAVVGVAEHLVGVA</sequence>
<dbReference type="SUPFAM" id="SSF53335">
    <property type="entry name" value="S-adenosyl-L-methionine-dependent methyltransferases"/>
    <property type="match status" value="1"/>
</dbReference>
<dbReference type="Pfam" id="PF00891">
    <property type="entry name" value="Methyltransf_2"/>
    <property type="match status" value="1"/>
</dbReference>